<dbReference type="AlphaFoldDB" id="A0A3R9PXH2"/>
<dbReference type="Pfam" id="PF17287">
    <property type="entry name" value="POTRA_3"/>
    <property type="match status" value="1"/>
</dbReference>
<keyword evidence="4" id="KW-0732">Signal</keyword>
<dbReference type="PROSITE" id="PS51257">
    <property type="entry name" value="PROKAR_LIPOPROTEIN"/>
    <property type="match status" value="1"/>
</dbReference>
<dbReference type="Pfam" id="PF08479">
    <property type="entry name" value="POTRA_2"/>
    <property type="match status" value="1"/>
</dbReference>
<dbReference type="RefSeq" id="WP_125914336.1">
    <property type="nucleotide sequence ID" value="NZ_RWHU01000003.1"/>
</dbReference>
<proteinExistence type="predicted"/>
<protein>
    <submittedName>
        <fullName evidence="8">ShlB/FhaC/HecB family hemolysin secretion/activation protein</fullName>
    </submittedName>
</protein>
<dbReference type="InterPro" id="IPR005565">
    <property type="entry name" value="Hemolysn_activator_HlyB_C"/>
</dbReference>
<evidence type="ECO:0000256" key="2">
    <source>
        <dbReference type="ARBA" id="ARBA00022692"/>
    </source>
</evidence>
<dbReference type="GO" id="GO:0098046">
    <property type="term" value="C:type V protein secretion system complex"/>
    <property type="evidence" value="ECO:0007669"/>
    <property type="project" value="TreeGrafter"/>
</dbReference>
<evidence type="ECO:0000313" key="8">
    <source>
        <dbReference type="EMBL" id="RSK68010.1"/>
    </source>
</evidence>
<name>A0A3R9PXH2_9ENTR</name>
<sequence>MELRFKILWLSLLLVAACANAEDDINHLIKQQHNADLSAFKEQKVQCQDVYSSTDRKVFRLDNLPEEENCFTINTLKLENDFLKHKTDRAIKKEILGRCVGSVGVVKIANALQDYYINAGYITTRITLPSQNIASGTLTLNVEAGKIEKIHVDGDDVNPWILPFKKEDILNIRDIEQGLENLQQVPNANVKINIEPGTRHGYSIVHITTERTKNWSLRASYSNWGDKQTGRYLTSAVGYLYNTARLSDLFYLAGTRSTTGQYESVSGYYAFPVGFWNYSVFYSSSTSRQTIPLNYSSVEYVGKSDYWSAKASRTVYRDKTRKVTGNAELIRRKSGYKIDGQELVLQKRNMDNVRLGVNYKQQLNNAYWDSTLSWQRFITWFGADKTPDMVYGDVSPVSQLFNLESSYSRQLGNSIYSATFYAQYAPRDLTLQDQMTLGERWNVRGFENSVGLNGNSGYYLQNTLYHPVGFINASYYVGFDIGQIKKDSVYGDEFLAGSAVGMQGNLKSLTWDTSLSAPVKYPGSMDVDKLNVNFSISYQL</sequence>
<feature type="domain" description="Polypeptide-transport-associated ShlB-type" evidence="6">
    <location>
        <begin position="71"/>
        <end position="145"/>
    </location>
</feature>
<feature type="domain" description="ShlB POTRA" evidence="7">
    <location>
        <begin position="159"/>
        <end position="196"/>
    </location>
</feature>
<evidence type="ECO:0000256" key="1">
    <source>
        <dbReference type="ARBA" id="ARBA00022452"/>
    </source>
</evidence>
<dbReference type="InterPro" id="IPR013686">
    <property type="entry name" value="Polypept-transport_assoc_ShlB"/>
</dbReference>
<dbReference type="PANTHER" id="PTHR34597:SF3">
    <property type="entry name" value="OUTER MEMBRANE TRANSPORTER CDIB"/>
    <property type="match status" value="1"/>
</dbReference>
<accession>A0A3R9PXH2</accession>
<keyword evidence="1" id="KW-0472">Membrane</keyword>
<keyword evidence="1" id="KW-1134">Transmembrane beta strand</keyword>
<gene>
    <name evidence="8" type="ORF">EJE24_09660</name>
</gene>
<evidence type="ECO:0000259" key="7">
    <source>
        <dbReference type="Pfam" id="PF17287"/>
    </source>
</evidence>
<dbReference type="Gene3D" id="3.10.20.310">
    <property type="entry name" value="membrane protein fhac"/>
    <property type="match status" value="1"/>
</dbReference>
<evidence type="ECO:0000256" key="4">
    <source>
        <dbReference type="SAM" id="SignalP"/>
    </source>
</evidence>
<dbReference type="GO" id="GO:0046819">
    <property type="term" value="P:protein secretion by the type V secretion system"/>
    <property type="evidence" value="ECO:0007669"/>
    <property type="project" value="TreeGrafter"/>
</dbReference>
<comment type="caution">
    <text evidence="8">The sequence shown here is derived from an EMBL/GenBank/DDBJ whole genome shotgun (WGS) entry which is preliminary data.</text>
</comment>
<feature type="domain" description="Haemolysin activator HlyB C-terminal" evidence="5">
    <location>
        <begin position="201"/>
        <end position="504"/>
    </location>
</feature>
<feature type="chain" id="PRO_5018603558" evidence="4">
    <location>
        <begin position="22"/>
        <end position="540"/>
    </location>
</feature>
<reference evidence="8 9" key="1">
    <citation type="submission" date="2018-12" db="EMBL/GenBank/DDBJ databases">
        <title>The Genome Submission of two Enterobacter spp. strains.</title>
        <authorList>
            <person name="Wu W."/>
            <person name="Wei L."/>
            <person name="Feng Y."/>
            <person name="Zong Z."/>
        </authorList>
    </citation>
    <scope>NUCLEOTIDE SEQUENCE [LARGE SCALE GENOMIC DNA]</scope>
    <source>
        <strain evidence="8 9">WCHEHu045002</strain>
    </source>
</reference>
<keyword evidence="3" id="KW-0998">Cell outer membrane</keyword>
<organism evidence="8 9">
    <name type="scientific">Enterobacter huaxiensis</name>
    <dbReference type="NCBI Taxonomy" id="2494702"/>
    <lineage>
        <taxon>Bacteria</taxon>
        <taxon>Pseudomonadati</taxon>
        <taxon>Pseudomonadota</taxon>
        <taxon>Gammaproteobacteria</taxon>
        <taxon>Enterobacterales</taxon>
        <taxon>Enterobacteriaceae</taxon>
        <taxon>Enterobacter</taxon>
    </lineage>
</organism>
<dbReference type="EMBL" id="RWHU01000003">
    <property type="protein sequence ID" value="RSK68010.1"/>
    <property type="molecule type" value="Genomic_DNA"/>
</dbReference>
<evidence type="ECO:0000259" key="6">
    <source>
        <dbReference type="Pfam" id="PF08479"/>
    </source>
</evidence>
<dbReference type="PIRSF" id="PIRSF029745">
    <property type="entry name" value="FhaC"/>
    <property type="match status" value="1"/>
</dbReference>
<dbReference type="Gene3D" id="2.40.160.50">
    <property type="entry name" value="membrane protein fhac: a member of the omp85/tpsb transporter family"/>
    <property type="match status" value="1"/>
</dbReference>
<dbReference type="InterPro" id="IPR035251">
    <property type="entry name" value="ShlB_POTRA"/>
</dbReference>
<dbReference type="PANTHER" id="PTHR34597">
    <property type="entry name" value="SLR1661 PROTEIN"/>
    <property type="match status" value="1"/>
</dbReference>
<dbReference type="Proteomes" id="UP000276389">
    <property type="component" value="Unassembled WGS sequence"/>
</dbReference>
<evidence type="ECO:0000256" key="3">
    <source>
        <dbReference type="ARBA" id="ARBA00023237"/>
    </source>
</evidence>
<keyword evidence="2" id="KW-0812">Transmembrane</keyword>
<dbReference type="GO" id="GO:0008320">
    <property type="term" value="F:protein transmembrane transporter activity"/>
    <property type="evidence" value="ECO:0007669"/>
    <property type="project" value="TreeGrafter"/>
</dbReference>
<dbReference type="InterPro" id="IPR027282">
    <property type="entry name" value="TPS"/>
</dbReference>
<feature type="signal peptide" evidence="4">
    <location>
        <begin position="1"/>
        <end position="21"/>
    </location>
</feature>
<dbReference type="InterPro" id="IPR051544">
    <property type="entry name" value="TPS_OM_transporter"/>
</dbReference>
<evidence type="ECO:0000259" key="5">
    <source>
        <dbReference type="Pfam" id="PF03865"/>
    </source>
</evidence>
<dbReference type="Pfam" id="PF03865">
    <property type="entry name" value="ShlB"/>
    <property type="match status" value="1"/>
</dbReference>
<evidence type="ECO:0000313" key="9">
    <source>
        <dbReference type="Proteomes" id="UP000276389"/>
    </source>
</evidence>